<organism evidence="1">
    <name type="scientific">Vibrio cholerae</name>
    <dbReference type="NCBI Taxonomy" id="666"/>
    <lineage>
        <taxon>Bacteria</taxon>
        <taxon>Pseudomonadati</taxon>
        <taxon>Pseudomonadota</taxon>
        <taxon>Gammaproteobacteria</taxon>
        <taxon>Vibrionales</taxon>
        <taxon>Vibrionaceae</taxon>
        <taxon>Vibrio</taxon>
    </lineage>
</organism>
<evidence type="ECO:0000313" key="1">
    <source>
        <dbReference type="EMBL" id="CAA13167.1"/>
    </source>
</evidence>
<name>O87069_VIBCL</name>
<protein>
    <submittedName>
        <fullName evidence="1">Z62r protein</fullName>
    </submittedName>
</protein>
<reference evidence="1" key="1">
    <citation type="submission" date="1998-07" db="EMBL/GenBank/DDBJ databases">
        <authorList>
            <person name="Fallarino A."/>
        </authorList>
    </citation>
    <scope>NUCLEOTIDE SEQUENCE</scope>
    <source>
        <strain evidence="1">Z17561</strain>
    </source>
</reference>
<accession>O87069</accession>
<sequence length="80" mass="9436">MMKMAVKCYLSLSMVTLRLQDKVWWLKPSTCLKRVVSASVVQYVSWSITKWASRHQTHAILAQPCTVPILPRWYRHRFST</sequence>
<dbReference type="EMBL" id="AJ231125">
    <property type="protein sequence ID" value="CAA13167.1"/>
    <property type="molecule type" value="Genomic_DNA"/>
</dbReference>
<gene>
    <name evidence="1" type="primary">z62r</name>
</gene>
<dbReference type="AlphaFoldDB" id="O87069"/>
<proteinExistence type="predicted"/>